<dbReference type="PANTHER" id="PTHR43685:SF2">
    <property type="entry name" value="GLYCOSYLTRANSFERASE 2-LIKE DOMAIN-CONTAINING PROTEIN"/>
    <property type="match status" value="1"/>
</dbReference>
<proteinExistence type="predicted"/>
<gene>
    <name evidence="2" type="ORF">IAC47_07670</name>
</gene>
<reference evidence="2" key="2">
    <citation type="submission" date="2021-04" db="EMBL/GenBank/DDBJ databases">
        <authorList>
            <person name="Gilroy R."/>
        </authorList>
    </citation>
    <scope>NUCLEOTIDE SEQUENCE</scope>
    <source>
        <strain evidence="2">Gambia16-930</strain>
    </source>
</reference>
<dbReference type="PANTHER" id="PTHR43685">
    <property type="entry name" value="GLYCOSYLTRANSFERASE"/>
    <property type="match status" value="1"/>
</dbReference>
<comment type="caution">
    <text evidence="2">The sequence shown here is derived from an EMBL/GenBank/DDBJ whole genome shotgun (WGS) entry which is preliminary data.</text>
</comment>
<evidence type="ECO:0000313" key="2">
    <source>
        <dbReference type="EMBL" id="HIW88126.1"/>
    </source>
</evidence>
<dbReference type="CDD" id="cd00761">
    <property type="entry name" value="Glyco_tranf_GTA_type"/>
    <property type="match status" value="1"/>
</dbReference>
<reference evidence="2" key="1">
    <citation type="journal article" date="2021" name="PeerJ">
        <title>Extensive microbial diversity within the chicken gut microbiome revealed by metagenomics and culture.</title>
        <authorList>
            <person name="Gilroy R."/>
            <person name="Ravi A."/>
            <person name="Getino M."/>
            <person name="Pursley I."/>
            <person name="Horton D.L."/>
            <person name="Alikhan N.F."/>
            <person name="Baker D."/>
            <person name="Gharbi K."/>
            <person name="Hall N."/>
            <person name="Watson M."/>
            <person name="Adriaenssens E.M."/>
            <person name="Foster-Nyarko E."/>
            <person name="Jarju S."/>
            <person name="Secka A."/>
            <person name="Antonio M."/>
            <person name="Oren A."/>
            <person name="Chaudhuri R.R."/>
            <person name="La Ragione R."/>
            <person name="Hildebrand F."/>
            <person name="Pallen M.J."/>
        </authorList>
    </citation>
    <scope>NUCLEOTIDE SEQUENCE</scope>
    <source>
        <strain evidence="2">Gambia16-930</strain>
    </source>
</reference>
<dbReference type="AlphaFoldDB" id="A0A9D1UIR6"/>
<evidence type="ECO:0000259" key="1">
    <source>
        <dbReference type="Pfam" id="PF00535"/>
    </source>
</evidence>
<evidence type="ECO:0000313" key="3">
    <source>
        <dbReference type="Proteomes" id="UP000824267"/>
    </source>
</evidence>
<dbReference type="InterPro" id="IPR001173">
    <property type="entry name" value="Glyco_trans_2-like"/>
</dbReference>
<dbReference type="EMBL" id="DXGG01000239">
    <property type="protein sequence ID" value="HIW88126.1"/>
    <property type="molecule type" value="Genomic_DNA"/>
</dbReference>
<dbReference type="InterPro" id="IPR050834">
    <property type="entry name" value="Glycosyltransf_2"/>
</dbReference>
<feature type="domain" description="Glycosyltransferase 2-like" evidence="1">
    <location>
        <begin position="4"/>
        <end position="113"/>
    </location>
</feature>
<sequence length="291" mass="33596">MMFTVVVPLYNKAKSIGMCIESILKQEMVDFELVVVDDGSTDGGADVVKSFDDARIRLVRKRNGGVSSARNRGVAEARGEWVAFLDGDDVWNRFHLQTLAELHRKYPEAGVLSTDYAALTTDEGLERILSPAPEGGGDGMVKDYYLRLLKGQRVLCSSSVAVRRDCLMEAGGFDERLARGEDMDLWARLYERFVMAVSGKVTAFYRTVIGDVRATERKGDVRRYDVYHFRPGFWKFSYRNMFQYRVIWRYLKHFLVYGQYKNFMLLFFRHNVYLLQIIRYGILARKSGLMF</sequence>
<protein>
    <submittedName>
        <fullName evidence="2">Glycosyltransferase family 2 protein</fullName>
    </submittedName>
</protein>
<dbReference type="Pfam" id="PF00535">
    <property type="entry name" value="Glycos_transf_2"/>
    <property type="match status" value="1"/>
</dbReference>
<dbReference type="InterPro" id="IPR029044">
    <property type="entry name" value="Nucleotide-diphossugar_trans"/>
</dbReference>
<dbReference type="Gene3D" id="3.90.550.10">
    <property type="entry name" value="Spore Coat Polysaccharide Biosynthesis Protein SpsA, Chain A"/>
    <property type="match status" value="1"/>
</dbReference>
<name>A0A9D1UIR6_9BACT</name>
<organism evidence="2 3">
    <name type="scientific">Candidatus Onthomorpha intestinigallinarum</name>
    <dbReference type="NCBI Taxonomy" id="2840880"/>
    <lineage>
        <taxon>Bacteria</taxon>
        <taxon>Pseudomonadati</taxon>
        <taxon>Bacteroidota</taxon>
        <taxon>Bacteroidia</taxon>
        <taxon>Bacteroidales</taxon>
        <taxon>Candidatus Onthomorpha</taxon>
    </lineage>
</organism>
<accession>A0A9D1UIR6</accession>
<dbReference type="Proteomes" id="UP000824267">
    <property type="component" value="Unassembled WGS sequence"/>
</dbReference>
<dbReference type="SUPFAM" id="SSF53448">
    <property type="entry name" value="Nucleotide-diphospho-sugar transferases"/>
    <property type="match status" value="1"/>
</dbReference>